<reference evidence="1 2" key="1">
    <citation type="journal article" date="2019" name="Sci. Rep.">
        <title>Orb-weaving spider Araneus ventricosus genome elucidates the spidroin gene catalogue.</title>
        <authorList>
            <person name="Kono N."/>
            <person name="Nakamura H."/>
            <person name="Ohtoshi R."/>
            <person name="Moran D.A.P."/>
            <person name="Shinohara A."/>
            <person name="Yoshida Y."/>
            <person name="Fujiwara M."/>
            <person name="Mori M."/>
            <person name="Tomita M."/>
            <person name="Arakawa K."/>
        </authorList>
    </citation>
    <scope>NUCLEOTIDE SEQUENCE [LARGE SCALE GENOMIC DNA]</scope>
</reference>
<dbReference type="AlphaFoldDB" id="A0A4Y2V149"/>
<accession>A0A4Y2V149</accession>
<evidence type="ECO:0000313" key="2">
    <source>
        <dbReference type="Proteomes" id="UP000499080"/>
    </source>
</evidence>
<comment type="caution">
    <text evidence="1">The sequence shown here is derived from an EMBL/GenBank/DDBJ whole genome shotgun (WGS) entry which is preliminary data.</text>
</comment>
<name>A0A4Y2V149_ARAVE</name>
<evidence type="ECO:0000313" key="1">
    <source>
        <dbReference type="EMBL" id="GBO17620.1"/>
    </source>
</evidence>
<proteinExistence type="predicted"/>
<organism evidence="1 2">
    <name type="scientific">Araneus ventricosus</name>
    <name type="common">Orbweaver spider</name>
    <name type="synonym">Epeira ventricosa</name>
    <dbReference type="NCBI Taxonomy" id="182803"/>
    <lineage>
        <taxon>Eukaryota</taxon>
        <taxon>Metazoa</taxon>
        <taxon>Ecdysozoa</taxon>
        <taxon>Arthropoda</taxon>
        <taxon>Chelicerata</taxon>
        <taxon>Arachnida</taxon>
        <taxon>Araneae</taxon>
        <taxon>Araneomorphae</taxon>
        <taxon>Entelegynae</taxon>
        <taxon>Araneoidea</taxon>
        <taxon>Araneidae</taxon>
        <taxon>Araneus</taxon>
    </lineage>
</organism>
<dbReference type="EMBL" id="BGPR01041360">
    <property type="protein sequence ID" value="GBO17620.1"/>
    <property type="molecule type" value="Genomic_DNA"/>
</dbReference>
<protein>
    <submittedName>
        <fullName evidence="1">Uncharacterized protein</fullName>
    </submittedName>
</protein>
<dbReference type="OrthoDB" id="6736769at2759"/>
<dbReference type="Proteomes" id="UP000499080">
    <property type="component" value="Unassembled WGS sequence"/>
</dbReference>
<keyword evidence="2" id="KW-1185">Reference proteome</keyword>
<sequence>MSGTRSSPSAWCTSAATSATTEGRPGRNKSHVQPVSSYFGNKDLSLCRFVHSGDKGLSLCRFVHSVEAFAEVTGKSSDQYISLSKSWQTRDTCDLKNFLVWLKQYSPFNQSDELNSLSSGIVADDKVNCDSVEELGENAVKGIVGKRFADVSLKRKVQTFTLAAMGNTKIIDKDPVVFNPNQLFHRIA</sequence>
<gene>
    <name evidence="1" type="ORF">AVEN_140612_1</name>
</gene>